<comment type="caution">
    <text evidence="3">The sequence shown here is derived from an EMBL/GenBank/DDBJ whole genome shotgun (WGS) entry which is preliminary data.</text>
</comment>
<keyword evidence="2" id="KW-1133">Transmembrane helix</keyword>
<proteinExistence type="predicted"/>
<dbReference type="AlphaFoldDB" id="A0A432V0Q1"/>
<evidence type="ECO:0000313" key="3">
    <source>
        <dbReference type="EMBL" id="RUM95763.1"/>
    </source>
</evidence>
<feature type="compositionally biased region" description="Polar residues" evidence="1">
    <location>
        <begin position="156"/>
        <end position="169"/>
    </location>
</feature>
<feature type="region of interest" description="Disordered" evidence="1">
    <location>
        <begin position="134"/>
        <end position="187"/>
    </location>
</feature>
<keyword evidence="2" id="KW-0812">Transmembrane</keyword>
<protein>
    <submittedName>
        <fullName evidence="3">Uncharacterized protein</fullName>
    </submittedName>
</protein>
<name>A0A432V0Q1_9HYPH</name>
<dbReference type="RefSeq" id="WP_128628380.1">
    <property type="nucleotide sequence ID" value="NZ_RKST01000031.1"/>
</dbReference>
<evidence type="ECO:0000313" key="4">
    <source>
        <dbReference type="Proteomes" id="UP000281647"/>
    </source>
</evidence>
<feature type="compositionally biased region" description="Basic and acidic residues" evidence="1">
    <location>
        <begin position="173"/>
        <end position="187"/>
    </location>
</feature>
<keyword evidence="4" id="KW-1185">Reference proteome</keyword>
<organism evidence="3 4">
    <name type="scientific">Borborobacter arsenicus</name>
    <dbReference type="NCBI Taxonomy" id="1851146"/>
    <lineage>
        <taxon>Bacteria</taxon>
        <taxon>Pseudomonadati</taxon>
        <taxon>Pseudomonadota</taxon>
        <taxon>Alphaproteobacteria</taxon>
        <taxon>Hyphomicrobiales</taxon>
        <taxon>Phyllobacteriaceae</taxon>
        <taxon>Borborobacter</taxon>
    </lineage>
</organism>
<dbReference type="EMBL" id="RKST01000031">
    <property type="protein sequence ID" value="RUM95763.1"/>
    <property type="molecule type" value="Genomic_DNA"/>
</dbReference>
<gene>
    <name evidence="3" type="ORF">EET67_21405</name>
</gene>
<feature type="transmembrane region" description="Helical" evidence="2">
    <location>
        <begin position="67"/>
        <end position="93"/>
    </location>
</feature>
<evidence type="ECO:0000256" key="1">
    <source>
        <dbReference type="SAM" id="MobiDB-lite"/>
    </source>
</evidence>
<dbReference type="Proteomes" id="UP000281647">
    <property type="component" value="Unassembled WGS sequence"/>
</dbReference>
<sequence length="187" mass="19716">MTNAIHPAAPHHLPVFITAPGESDVFLIGCAIFLVLAIVGLGSLYFRLHALPEHLAHGNANKLQFEVVAVLALLALFTHNNWFWVAALLLALVPIPDLHAPLAGMADSLAKMAGWRRPRIEATSTPAREEIALGMSPAGSLPPGPGGTGGSHHNDASYQAGSDNEQAPSGSAADKRPHPELKEKLES</sequence>
<keyword evidence="2" id="KW-0472">Membrane</keyword>
<dbReference type="OrthoDB" id="6228405at2"/>
<reference evidence="3 4" key="1">
    <citation type="submission" date="2018-11" db="EMBL/GenBank/DDBJ databases">
        <title>Pseudaminobacter arsenicus sp. nov., an arsenic-resistant bacterium isolated from arsenic-rich aquifers.</title>
        <authorList>
            <person name="Mu Y."/>
        </authorList>
    </citation>
    <scope>NUCLEOTIDE SEQUENCE [LARGE SCALE GENOMIC DNA]</scope>
    <source>
        <strain evidence="3 4">CB3</strain>
    </source>
</reference>
<evidence type="ECO:0000256" key="2">
    <source>
        <dbReference type="SAM" id="Phobius"/>
    </source>
</evidence>
<accession>A0A432V0Q1</accession>
<feature type="transmembrane region" description="Helical" evidence="2">
    <location>
        <begin position="25"/>
        <end position="46"/>
    </location>
</feature>